<dbReference type="EMBL" id="AZBU02000003">
    <property type="protein sequence ID" value="TKR88711.1"/>
    <property type="molecule type" value="Genomic_DNA"/>
</dbReference>
<organism evidence="2 3">
    <name type="scientific">Steinernema carpocapsae</name>
    <name type="common">Entomopathogenic nematode</name>
    <dbReference type="NCBI Taxonomy" id="34508"/>
    <lineage>
        <taxon>Eukaryota</taxon>
        <taxon>Metazoa</taxon>
        <taxon>Ecdysozoa</taxon>
        <taxon>Nematoda</taxon>
        <taxon>Chromadorea</taxon>
        <taxon>Rhabditida</taxon>
        <taxon>Tylenchina</taxon>
        <taxon>Panagrolaimomorpha</taxon>
        <taxon>Strongyloidoidea</taxon>
        <taxon>Steinernematidae</taxon>
        <taxon>Steinernema</taxon>
    </lineage>
</organism>
<proteinExistence type="predicted"/>
<gene>
    <name evidence="2" type="ORF">L596_012912</name>
</gene>
<comment type="caution">
    <text evidence="2">The sequence shown here is derived from an EMBL/GenBank/DDBJ whole genome shotgun (WGS) entry which is preliminary data.</text>
</comment>
<evidence type="ECO:0000313" key="2">
    <source>
        <dbReference type="EMBL" id="TKR88711.1"/>
    </source>
</evidence>
<name>A0A4U5NZ99_STECR</name>
<feature type="region of interest" description="Disordered" evidence="1">
    <location>
        <begin position="1"/>
        <end position="34"/>
    </location>
</feature>
<reference evidence="2 3" key="2">
    <citation type="journal article" date="2019" name="G3 (Bethesda)">
        <title>Hybrid Assembly of the Genome of the Entomopathogenic Nematode Steinernema carpocapsae Identifies the X-Chromosome.</title>
        <authorList>
            <person name="Serra L."/>
            <person name="Macchietto M."/>
            <person name="Macias-Munoz A."/>
            <person name="McGill C.J."/>
            <person name="Rodriguez I.M."/>
            <person name="Rodriguez B."/>
            <person name="Murad R."/>
            <person name="Mortazavi A."/>
        </authorList>
    </citation>
    <scope>NUCLEOTIDE SEQUENCE [LARGE SCALE GENOMIC DNA]</scope>
    <source>
        <strain evidence="2 3">ALL</strain>
    </source>
</reference>
<dbReference type="AlphaFoldDB" id="A0A4U5NZ99"/>
<evidence type="ECO:0000313" key="3">
    <source>
        <dbReference type="Proteomes" id="UP000298663"/>
    </source>
</evidence>
<sequence>MSISDRWTASIGGGGEQDIPEKSPCPERPRPREDPLGHVAAHFNCSHLIERVVGRQRRLRCCWQLCEEAVRKKWKRRRGVWEVERYGGNRENYKKNA</sequence>
<dbReference type="Proteomes" id="UP000298663">
    <property type="component" value="Unassembled WGS sequence"/>
</dbReference>
<keyword evidence="3" id="KW-1185">Reference proteome</keyword>
<protein>
    <submittedName>
        <fullName evidence="2">Uncharacterized protein</fullName>
    </submittedName>
</protein>
<feature type="compositionally biased region" description="Basic and acidic residues" evidence="1">
    <location>
        <begin position="19"/>
        <end position="34"/>
    </location>
</feature>
<accession>A0A4U5NZ99</accession>
<evidence type="ECO:0000256" key="1">
    <source>
        <dbReference type="SAM" id="MobiDB-lite"/>
    </source>
</evidence>
<reference evidence="2 3" key="1">
    <citation type="journal article" date="2015" name="Genome Biol.">
        <title>Comparative genomics of Steinernema reveals deeply conserved gene regulatory networks.</title>
        <authorList>
            <person name="Dillman A.R."/>
            <person name="Macchietto M."/>
            <person name="Porter C.F."/>
            <person name="Rogers A."/>
            <person name="Williams B."/>
            <person name="Antoshechkin I."/>
            <person name="Lee M.M."/>
            <person name="Goodwin Z."/>
            <person name="Lu X."/>
            <person name="Lewis E.E."/>
            <person name="Goodrich-Blair H."/>
            <person name="Stock S.P."/>
            <person name="Adams B.J."/>
            <person name="Sternberg P.W."/>
            <person name="Mortazavi A."/>
        </authorList>
    </citation>
    <scope>NUCLEOTIDE SEQUENCE [LARGE SCALE GENOMIC DNA]</scope>
    <source>
        <strain evidence="2 3">ALL</strain>
    </source>
</reference>